<comment type="caution">
    <text evidence="1">The sequence shown here is derived from an EMBL/GenBank/DDBJ whole genome shotgun (WGS) entry which is preliminary data.</text>
</comment>
<reference evidence="1" key="1">
    <citation type="journal article" date="2015" name="Nature">
        <title>Complex archaea that bridge the gap between prokaryotes and eukaryotes.</title>
        <authorList>
            <person name="Spang A."/>
            <person name="Saw J.H."/>
            <person name="Jorgensen S.L."/>
            <person name="Zaremba-Niedzwiedzka K."/>
            <person name="Martijn J."/>
            <person name="Lind A.E."/>
            <person name="van Eijk R."/>
            <person name="Schleper C."/>
            <person name="Guy L."/>
            <person name="Ettema T.J."/>
        </authorList>
    </citation>
    <scope>NUCLEOTIDE SEQUENCE</scope>
</reference>
<organism evidence="1">
    <name type="scientific">marine sediment metagenome</name>
    <dbReference type="NCBI Taxonomy" id="412755"/>
    <lineage>
        <taxon>unclassified sequences</taxon>
        <taxon>metagenomes</taxon>
        <taxon>ecological metagenomes</taxon>
    </lineage>
</organism>
<sequence length="245" mass="27768">SYKEVPNKPAFRINRRRHATYRHHGEYVYGKRVWNFNSWDHLVTTERQYVLDRFRSRFELDHRQVSDQAIWAKYNRLIGGAVKRNLKAIALAVIPRIYKSDTSGVTVSPGMDMKDWRDLGLPFIGGGATRTIYDLGDGNVLKVAINRSAPSLNGLKSNMREAKVWAQAANTDDSQFFAPIIAACPDGSWVIQEKANCGYSEDYDYKDRDAARAVAKKAPYKVHDLHEANFGVIEGRVVIIDYASA</sequence>
<protein>
    <submittedName>
        <fullName evidence="1">Uncharacterized protein</fullName>
    </submittedName>
</protein>
<accession>A0A0F8ZRU8</accession>
<gene>
    <name evidence="1" type="ORF">LCGC14_2661390</name>
</gene>
<proteinExistence type="predicted"/>
<evidence type="ECO:0000313" key="1">
    <source>
        <dbReference type="EMBL" id="KKK96577.1"/>
    </source>
</evidence>
<feature type="non-terminal residue" evidence="1">
    <location>
        <position position="1"/>
    </location>
</feature>
<dbReference type="EMBL" id="LAZR01046420">
    <property type="protein sequence ID" value="KKK96577.1"/>
    <property type="molecule type" value="Genomic_DNA"/>
</dbReference>
<name>A0A0F8ZRU8_9ZZZZ</name>
<dbReference type="AlphaFoldDB" id="A0A0F8ZRU8"/>